<name>A0A9N9VRY7_9HYPO</name>
<gene>
    <name evidence="2" type="ORF">CRHIZ90672A_00012633</name>
</gene>
<dbReference type="OrthoDB" id="4749694at2759"/>
<feature type="transmembrane region" description="Helical" evidence="1">
    <location>
        <begin position="93"/>
        <end position="116"/>
    </location>
</feature>
<dbReference type="Proteomes" id="UP000696573">
    <property type="component" value="Unassembled WGS sequence"/>
</dbReference>
<dbReference type="EMBL" id="CABFNQ020000731">
    <property type="protein sequence ID" value="CAH0028339.1"/>
    <property type="molecule type" value="Genomic_DNA"/>
</dbReference>
<keyword evidence="1" id="KW-0812">Transmembrane</keyword>
<keyword evidence="1" id="KW-1133">Transmembrane helix</keyword>
<reference evidence="2" key="1">
    <citation type="submission" date="2021-10" db="EMBL/GenBank/DDBJ databases">
        <authorList>
            <person name="Piombo E."/>
        </authorList>
    </citation>
    <scope>NUCLEOTIDE SEQUENCE</scope>
</reference>
<keyword evidence="1" id="KW-0472">Membrane</keyword>
<proteinExistence type="predicted"/>
<comment type="caution">
    <text evidence="2">The sequence shown here is derived from an EMBL/GenBank/DDBJ whole genome shotgun (WGS) entry which is preliminary data.</text>
</comment>
<sequence>MDPQQSQGLIEKTSTRSRNRITIIYYKLFVCAVGRWVTSLISTGLSIAVLTQNPEQRLLIAAACNIAVGGLHLCLALAPAAKPQGKMNPRPQSWYYLLVIISSLISLPAILLMFLFRGLRENGNAGKQDGDIASMGISESAAIVCGCMGIAVLIWNLSQFYYIYELAFTDFPVGELQEGYAQVVQKSKRESKQFATTII</sequence>
<evidence type="ECO:0000256" key="1">
    <source>
        <dbReference type="SAM" id="Phobius"/>
    </source>
</evidence>
<evidence type="ECO:0000313" key="3">
    <source>
        <dbReference type="Proteomes" id="UP000696573"/>
    </source>
</evidence>
<feature type="transmembrane region" description="Helical" evidence="1">
    <location>
        <begin position="58"/>
        <end position="81"/>
    </location>
</feature>
<protein>
    <submittedName>
        <fullName evidence="2">Uncharacterized protein</fullName>
    </submittedName>
</protein>
<feature type="transmembrane region" description="Helical" evidence="1">
    <location>
        <begin position="21"/>
        <end position="38"/>
    </location>
</feature>
<evidence type="ECO:0000313" key="2">
    <source>
        <dbReference type="EMBL" id="CAH0028339.1"/>
    </source>
</evidence>
<accession>A0A9N9VRY7</accession>
<keyword evidence="3" id="KW-1185">Reference proteome</keyword>
<dbReference type="AlphaFoldDB" id="A0A9N9VRY7"/>
<organism evidence="2 3">
    <name type="scientific">Clonostachys rhizophaga</name>
    <dbReference type="NCBI Taxonomy" id="160324"/>
    <lineage>
        <taxon>Eukaryota</taxon>
        <taxon>Fungi</taxon>
        <taxon>Dikarya</taxon>
        <taxon>Ascomycota</taxon>
        <taxon>Pezizomycotina</taxon>
        <taxon>Sordariomycetes</taxon>
        <taxon>Hypocreomycetidae</taxon>
        <taxon>Hypocreales</taxon>
        <taxon>Bionectriaceae</taxon>
        <taxon>Clonostachys</taxon>
    </lineage>
</organism>
<feature type="transmembrane region" description="Helical" evidence="1">
    <location>
        <begin position="136"/>
        <end position="157"/>
    </location>
</feature>